<gene>
    <name evidence="2" type="primary">lipM</name>
    <name evidence="2" type="ORF">Poly41_02790</name>
</gene>
<comment type="caution">
    <text evidence="2">The sequence shown here is derived from an EMBL/GenBank/DDBJ whole genome shotgun (WGS) entry which is preliminary data.</text>
</comment>
<dbReference type="PANTHER" id="PTHR43679:SF2">
    <property type="entry name" value="OCTANOYL-[GCVH]:PROTEIN N-OCTANOYLTRANSFERASE"/>
    <property type="match status" value="1"/>
</dbReference>
<keyword evidence="2" id="KW-0012">Acyltransferase</keyword>
<evidence type="ECO:0000313" key="2">
    <source>
        <dbReference type="EMBL" id="TWU41983.1"/>
    </source>
</evidence>
<dbReference type="Pfam" id="PF21948">
    <property type="entry name" value="LplA-B_cat"/>
    <property type="match status" value="1"/>
</dbReference>
<evidence type="ECO:0000313" key="3">
    <source>
        <dbReference type="Proteomes" id="UP000319143"/>
    </source>
</evidence>
<dbReference type="PANTHER" id="PTHR43679">
    <property type="entry name" value="OCTANOYLTRANSFERASE LIPM-RELATED"/>
    <property type="match status" value="1"/>
</dbReference>
<keyword evidence="3" id="KW-1185">Reference proteome</keyword>
<dbReference type="SUPFAM" id="SSF55681">
    <property type="entry name" value="Class II aaRS and biotin synthetases"/>
    <property type="match status" value="1"/>
</dbReference>
<keyword evidence="2" id="KW-0808">Transferase</keyword>
<dbReference type="PROSITE" id="PS51733">
    <property type="entry name" value="BPL_LPL_CATALYTIC"/>
    <property type="match status" value="1"/>
</dbReference>
<dbReference type="GO" id="GO:0033819">
    <property type="term" value="F:lipoyl(octanoyl) transferase activity"/>
    <property type="evidence" value="ECO:0007669"/>
    <property type="project" value="UniProtKB-EC"/>
</dbReference>
<sequence>MAIDQALLEAVDGGTAPVLRFYRWTEPTLSLGYFQKASNRNRHSASQALTMVRRATGGGAIVHDSELTYSFAWPLEKTSTGARTDLYRQTHRAVIAALSDFGIPASRWGDLSSAATEQDPFLCFMRRTDEDLIVSGYKVVGSAQRTGRRAVLQHGSILLAASPHAPELPGVNNLAGKSIDALQLADRVANRIAEVFSLNFVFFPSDEAIKRRAMVISQERFDSQNWNEKR</sequence>
<reference evidence="2 3" key="1">
    <citation type="submission" date="2019-02" db="EMBL/GenBank/DDBJ databases">
        <title>Deep-cultivation of Planctomycetes and their phenomic and genomic characterization uncovers novel biology.</title>
        <authorList>
            <person name="Wiegand S."/>
            <person name="Jogler M."/>
            <person name="Boedeker C."/>
            <person name="Pinto D."/>
            <person name="Vollmers J."/>
            <person name="Rivas-Marin E."/>
            <person name="Kohn T."/>
            <person name="Peeters S.H."/>
            <person name="Heuer A."/>
            <person name="Rast P."/>
            <person name="Oberbeckmann S."/>
            <person name="Bunk B."/>
            <person name="Jeske O."/>
            <person name="Meyerdierks A."/>
            <person name="Storesund J.E."/>
            <person name="Kallscheuer N."/>
            <person name="Luecker S."/>
            <person name="Lage O.M."/>
            <person name="Pohl T."/>
            <person name="Merkel B.J."/>
            <person name="Hornburger P."/>
            <person name="Mueller R.-W."/>
            <person name="Bruemmer F."/>
            <person name="Labrenz M."/>
            <person name="Spormann A.M."/>
            <person name="Op Den Camp H."/>
            <person name="Overmann J."/>
            <person name="Amann R."/>
            <person name="Jetten M.S.M."/>
            <person name="Mascher T."/>
            <person name="Medema M.H."/>
            <person name="Devos D.P."/>
            <person name="Kaster A.-K."/>
            <person name="Ovreas L."/>
            <person name="Rohde M."/>
            <person name="Galperin M.Y."/>
            <person name="Jogler C."/>
        </authorList>
    </citation>
    <scope>NUCLEOTIDE SEQUENCE [LARGE SCALE GENOMIC DNA]</scope>
    <source>
        <strain evidence="2 3">Poly41</strain>
    </source>
</reference>
<name>A0A5C6DX24_9BACT</name>
<accession>A0A5C6DX24</accession>
<dbReference type="InterPro" id="IPR045864">
    <property type="entry name" value="aa-tRNA-synth_II/BPL/LPL"/>
</dbReference>
<dbReference type="Gene3D" id="3.30.930.10">
    <property type="entry name" value="Bira Bifunctional Protein, Domain 2"/>
    <property type="match status" value="1"/>
</dbReference>
<feature type="domain" description="BPL/LPL catalytic" evidence="1">
    <location>
        <begin position="13"/>
        <end position="200"/>
    </location>
</feature>
<evidence type="ECO:0000259" key="1">
    <source>
        <dbReference type="PROSITE" id="PS51733"/>
    </source>
</evidence>
<dbReference type="AlphaFoldDB" id="A0A5C6DX24"/>
<protein>
    <submittedName>
        <fullName evidence="2">Octanoyltransferase LipM</fullName>
        <ecNumber evidence="2">2.3.1.181</ecNumber>
    </submittedName>
</protein>
<dbReference type="EMBL" id="SJPV01000001">
    <property type="protein sequence ID" value="TWU41983.1"/>
    <property type="molecule type" value="Genomic_DNA"/>
</dbReference>
<dbReference type="Proteomes" id="UP000319143">
    <property type="component" value="Unassembled WGS sequence"/>
</dbReference>
<proteinExistence type="predicted"/>
<dbReference type="EC" id="2.3.1.181" evidence="2"/>
<dbReference type="InterPro" id="IPR050664">
    <property type="entry name" value="Octanoyltrans_LipM/LipL"/>
</dbReference>
<organism evidence="2 3">
    <name type="scientific">Novipirellula artificiosorum</name>
    <dbReference type="NCBI Taxonomy" id="2528016"/>
    <lineage>
        <taxon>Bacteria</taxon>
        <taxon>Pseudomonadati</taxon>
        <taxon>Planctomycetota</taxon>
        <taxon>Planctomycetia</taxon>
        <taxon>Pirellulales</taxon>
        <taxon>Pirellulaceae</taxon>
        <taxon>Novipirellula</taxon>
    </lineage>
</organism>
<dbReference type="InterPro" id="IPR004143">
    <property type="entry name" value="BPL_LPL_catalytic"/>
</dbReference>